<keyword evidence="1" id="KW-0732">Signal</keyword>
<evidence type="ECO:0000313" key="5">
    <source>
        <dbReference type="Proteomes" id="UP000305398"/>
    </source>
</evidence>
<feature type="domain" description="Secretion system C-terminal sorting" evidence="3">
    <location>
        <begin position="944"/>
        <end position="1018"/>
    </location>
</feature>
<dbReference type="InterPro" id="IPR013783">
    <property type="entry name" value="Ig-like_fold"/>
</dbReference>
<evidence type="ECO:0000256" key="1">
    <source>
        <dbReference type="SAM" id="SignalP"/>
    </source>
</evidence>
<evidence type="ECO:0000259" key="2">
    <source>
        <dbReference type="Pfam" id="PF03372"/>
    </source>
</evidence>
<dbReference type="AlphaFoldDB" id="A0A5B8A4X5"/>
<dbReference type="KEGG" id="hyj:FHG12_17480"/>
<proteinExistence type="predicted"/>
<dbReference type="OrthoDB" id="5500612at2"/>
<sequence length="1020" mass="107834">MQNHLRFLRFLTGVVILLLVASGAFAQVTLSTSPYSENFDGVGGGLPAGFTVRTGATATVLGTAATPIVAPTVWNSTSSGFKNVASSTDLTAASTTDEQNAATNRALAVRQTGTFGDPGAAFVFQLANTTRKAGFKLTFQLQSLDATSPRTTTWRVDYGIGATPASFTTVTTTPANPTTGGTSFSSTAVTANFGSQLDNATEPVWIRVVALAASTGSGNRPTSALDDFSLAWSDIAANTPTLAVTPTSLSFGNQNISSESATQSYSLTATDLTDDVTVTAPAGFAVSKSNSAGFAATLAFTKAELATTQTVYVRFAPTAGGPASGSVTNVSPGAQSKSVTVSGTGIDPNNLVFSFDNCATTVSDGWTQFSVTGDQTWACTTFGHDAADATGKASKPNGVQINGFANGTNVTNEDWFISPAFNTASFTFPLLSFWSRVAFNGAPLQLRVSTDYSGSGNPNAAGVTWTDLDAFFPAIGTDTWTLSTVDLSAYKAATVYVAFVYNATTEEGARWTIDDISLRNSTTAPPPSVATTASSLDFGYQPQNTTATQTFTVTFRNLRGPGTITASGTGFQISKNGTTFDNVLTYTADEANGVPQTVTVRFSPTQAQQNYSGSLTLASLEATSVTVALSGNTFNPDNTLEVVNWNLEWFGSPQNGPTNDDQQQANVRTVLNSLQADIYGLVEVVDTVRLGSIVRQLPGGGYTYKVSDFGSFADNAQDADYASAQKLAFVYKTSIFKNVTISSLFRCTQAENCSEYNYWSSGRFPYLMDADVTLNGITKHFTFVLIHAKANTSPTATSYDRRKNAADGLKAKLDADYANSNVVILGDFNDDLDVTITTGLTTTITSYSAFTTDPANYTALTLPLSQAGLRSTVSYNDIIDHVVVTNDVVPFYLPNSATILTGVANLVPNYGNTTTDHYPVQTRYTFGTALAAHGAKPLNDRLELYPNPATTTLRLRVPETGKSLKLQVNAVDGRAVLTGTGSLEQLNQQLSQRVSGLSPGVYFIRLAGPQQTYVKRFVKQ</sequence>
<dbReference type="NCBIfam" id="NF038128">
    <property type="entry name" value="choice_anch_J"/>
    <property type="match status" value="1"/>
</dbReference>
<feature type="chain" id="PRO_5022825666" evidence="1">
    <location>
        <begin position="27"/>
        <end position="1020"/>
    </location>
</feature>
<organism evidence="4 5">
    <name type="scientific">Hymenobacter jejuensis</name>
    <dbReference type="NCBI Taxonomy" id="2502781"/>
    <lineage>
        <taxon>Bacteria</taxon>
        <taxon>Pseudomonadati</taxon>
        <taxon>Bacteroidota</taxon>
        <taxon>Cytophagia</taxon>
        <taxon>Cytophagales</taxon>
        <taxon>Hymenobacteraceae</taxon>
        <taxon>Hymenobacter</taxon>
    </lineage>
</organism>
<dbReference type="SUPFAM" id="SSF56219">
    <property type="entry name" value="DNase I-like"/>
    <property type="match status" value="1"/>
</dbReference>
<dbReference type="Gene3D" id="2.60.40.10">
    <property type="entry name" value="Immunoglobulins"/>
    <property type="match status" value="2"/>
</dbReference>
<dbReference type="Proteomes" id="UP000305398">
    <property type="component" value="Chromosome"/>
</dbReference>
<evidence type="ECO:0000313" key="4">
    <source>
        <dbReference type="EMBL" id="QDA61776.1"/>
    </source>
</evidence>
<dbReference type="Gene3D" id="2.60.120.200">
    <property type="match status" value="1"/>
</dbReference>
<feature type="domain" description="Endonuclease/exonuclease/phosphatase" evidence="2">
    <location>
        <begin position="644"/>
        <end position="890"/>
    </location>
</feature>
<feature type="signal peptide" evidence="1">
    <location>
        <begin position="1"/>
        <end position="26"/>
    </location>
</feature>
<dbReference type="EMBL" id="CP040896">
    <property type="protein sequence ID" value="QDA61776.1"/>
    <property type="molecule type" value="Genomic_DNA"/>
</dbReference>
<dbReference type="InterPro" id="IPR036691">
    <property type="entry name" value="Endo/exonu/phosph_ase_sf"/>
</dbReference>
<dbReference type="RefSeq" id="WP_139516950.1">
    <property type="nucleotide sequence ID" value="NZ_CP040896.1"/>
</dbReference>
<accession>A0A5B8A4X5</accession>
<gene>
    <name evidence="4" type="ORF">FHG12_17480</name>
</gene>
<reference evidence="4 5" key="1">
    <citation type="submission" date="2019-06" db="EMBL/GenBank/DDBJ databases">
        <authorList>
            <person name="Srinivasan S."/>
        </authorList>
    </citation>
    <scope>NUCLEOTIDE SEQUENCE [LARGE SCALE GENOMIC DNA]</scope>
    <source>
        <strain evidence="4 5">17J68-5</strain>
    </source>
</reference>
<evidence type="ECO:0000259" key="3">
    <source>
        <dbReference type="Pfam" id="PF18962"/>
    </source>
</evidence>
<dbReference type="NCBIfam" id="TIGR04183">
    <property type="entry name" value="Por_Secre_tail"/>
    <property type="match status" value="1"/>
</dbReference>
<dbReference type="Pfam" id="PF03372">
    <property type="entry name" value="Exo_endo_phos"/>
    <property type="match status" value="1"/>
</dbReference>
<dbReference type="InterPro" id="IPR026444">
    <property type="entry name" value="Secre_tail"/>
</dbReference>
<dbReference type="Pfam" id="PF18962">
    <property type="entry name" value="Por_Secre_tail"/>
    <property type="match status" value="1"/>
</dbReference>
<dbReference type="Gene3D" id="3.60.10.10">
    <property type="entry name" value="Endonuclease/exonuclease/phosphatase"/>
    <property type="match status" value="1"/>
</dbReference>
<protein>
    <submittedName>
        <fullName evidence="4">T9SS type A sorting domain-containing protein</fullName>
    </submittedName>
</protein>
<dbReference type="InterPro" id="IPR005135">
    <property type="entry name" value="Endo/exonuclease/phosphatase"/>
</dbReference>
<name>A0A5B8A4X5_9BACT</name>
<keyword evidence="5" id="KW-1185">Reference proteome</keyword>
<dbReference type="GO" id="GO:0003824">
    <property type="term" value="F:catalytic activity"/>
    <property type="evidence" value="ECO:0007669"/>
    <property type="project" value="InterPro"/>
</dbReference>